<accession>A0AA38F4Z5</accession>
<feature type="active site" description="Nucleophile" evidence="4">
    <location>
        <position position="676"/>
    </location>
</feature>
<keyword evidence="2 4" id="KW-0808">Transferase</keyword>
<evidence type="ECO:0000256" key="6">
    <source>
        <dbReference type="SAM" id="MobiDB-lite"/>
    </source>
</evidence>
<keyword evidence="3 4" id="KW-0949">S-adenosyl-L-methionine</keyword>
<proteinExistence type="inferred from homology"/>
<keyword evidence="9" id="KW-1185">Reference proteome</keyword>
<evidence type="ECO:0000256" key="2">
    <source>
        <dbReference type="ARBA" id="ARBA00022679"/>
    </source>
</evidence>
<dbReference type="Pfam" id="PF13847">
    <property type="entry name" value="Methyltransf_31"/>
    <property type="match status" value="1"/>
</dbReference>
<comment type="similarity">
    <text evidence="4">Belongs to the class I-like SAM-binding methyltransferase superfamily. RNA M5U methyltransferase family.</text>
</comment>
<dbReference type="CDD" id="cd02440">
    <property type="entry name" value="AdoMet_MTases"/>
    <property type="match status" value="1"/>
</dbReference>
<evidence type="ECO:0000313" key="9">
    <source>
        <dbReference type="Proteomes" id="UP000824469"/>
    </source>
</evidence>
<dbReference type="InterPro" id="IPR045850">
    <property type="entry name" value="TRM2_met"/>
</dbReference>
<dbReference type="PROSITE" id="PS51687">
    <property type="entry name" value="SAM_MT_RNA_M5U"/>
    <property type="match status" value="1"/>
</dbReference>
<protein>
    <recommendedName>
        <fullName evidence="7">Methyltransferase domain-containing protein</fullName>
    </recommendedName>
</protein>
<dbReference type="InterPro" id="IPR030390">
    <property type="entry name" value="MeTrfase_TrmA_AS"/>
</dbReference>
<feature type="region of interest" description="Disordered" evidence="6">
    <location>
        <begin position="582"/>
        <end position="634"/>
    </location>
</feature>
<gene>
    <name evidence="8" type="ORF">KI387_032414</name>
</gene>
<dbReference type="AlphaFoldDB" id="A0AA38F4Z5"/>
<dbReference type="PANTHER" id="PTHR45904">
    <property type="entry name" value="TRNA (URACIL-5-)-METHYLTRANSFERASE"/>
    <property type="match status" value="1"/>
</dbReference>
<evidence type="ECO:0000313" key="8">
    <source>
        <dbReference type="EMBL" id="KAH9288297.1"/>
    </source>
</evidence>
<dbReference type="InterPro" id="IPR025714">
    <property type="entry name" value="Methyltranfer_dom"/>
</dbReference>
<evidence type="ECO:0000256" key="5">
    <source>
        <dbReference type="PROSITE-ProRule" id="PRU10015"/>
    </source>
</evidence>
<dbReference type="GO" id="GO:0032259">
    <property type="term" value="P:methylation"/>
    <property type="evidence" value="ECO:0007669"/>
    <property type="project" value="UniProtKB-KW"/>
</dbReference>
<sequence>YAHGEQELRPRPDNSWDPTSERAKKLKRESELELCPSEDPEGLSKVTEGSTESLSKCVVNLPRGWFAGRFKGFLDGLDLPYANAKKKKGASVGFITFSCVEHVTLATEKLNGHTISKQQLIVADVLPRSWEKQQDKQLVGGDRGDQHMDNCEALNSQTIENEEVGVGNSAESQSLANDRSIVKPRSACDAVTPLAHMPYDEQLNYKKNSVLQILKKLARNARKACPSGLPLPEWLLSGKDRGGLACQFEGILNSPVVNGYRNKCEFTVGHSADGETVVGFLLGNFREGLTAVEEPTNCPNVSTTACKYALIFQNFVRSSPLPVWNKYKNSGFWRLFTVRDGRAPNQVSKSDNEQPNIAEVMLIAQICSTGVEEDLRSSEFKRMAKELTLAAVSASPPLPLTALFVQDHIGISNAAPADAPLFPISLPKVVEGRIVEDNYKEPEGQIHDYINNLRFRISPTAFFQVNTLAAERLYSLAGDWAGLSPATLLFDVCCGTGTIGLTLANRAGMVVGIEMVVPAVADAQRNAEINGIKNCRFVCAKAEDVMDSLLKEYLDMPAETESDIKGDVGDNCNDEITKECFSQPEEQKTNSSVPANQKNVSADGECEELRNKDNTNSLGISSQTNGHSATKKEENVGKQFKDVVAIVDPPRGGLHPTVIKALRTHPRLRRLVYISCNPETLLENAIELCTPSTEKSEKGKGIKRGFRHMSNLGHARQRAKSMPMSEAFHPVKAMAVDLFPHTPHCEM</sequence>
<reference evidence="8 9" key="1">
    <citation type="journal article" date="2021" name="Nat. Plants">
        <title>The Taxus genome provides insights into paclitaxel biosynthesis.</title>
        <authorList>
            <person name="Xiong X."/>
            <person name="Gou J."/>
            <person name="Liao Q."/>
            <person name="Li Y."/>
            <person name="Zhou Q."/>
            <person name="Bi G."/>
            <person name="Li C."/>
            <person name="Du R."/>
            <person name="Wang X."/>
            <person name="Sun T."/>
            <person name="Guo L."/>
            <person name="Liang H."/>
            <person name="Lu P."/>
            <person name="Wu Y."/>
            <person name="Zhang Z."/>
            <person name="Ro D.K."/>
            <person name="Shang Y."/>
            <person name="Huang S."/>
            <person name="Yan J."/>
        </authorList>
    </citation>
    <scope>NUCLEOTIDE SEQUENCE [LARGE SCALE GENOMIC DNA]</scope>
    <source>
        <strain evidence="8">Ta-2019</strain>
    </source>
</reference>
<dbReference type="EMBL" id="JAHRHJ020003813">
    <property type="protein sequence ID" value="KAH9288297.1"/>
    <property type="molecule type" value="Genomic_DNA"/>
</dbReference>
<evidence type="ECO:0000256" key="1">
    <source>
        <dbReference type="ARBA" id="ARBA00022603"/>
    </source>
</evidence>
<feature type="compositionally biased region" description="Basic and acidic residues" evidence="6">
    <location>
        <begin position="1"/>
        <end position="31"/>
    </location>
</feature>
<dbReference type="InterPro" id="IPR010280">
    <property type="entry name" value="U5_MeTrfase_fam"/>
</dbReference>
<organism evidence="8 9">
    <name type="scientific">Taxus chinensis</name>
    <name type="common">Chinese yew</name>
    <name type="synonym">Taxus wallichiana var. chinensis</name>
    <dbReference type="NCBI Taxonomy" id="29808"/>
    <lineage>
        <taxon>Eukaryota</taxon>
        <taxon>Viridiplantae</taxon>
        <taxon>Streptophyta</taxon>
        <taxon>Embryophyta</taxon>
        <taxon>Tracheophyta</taxon>
        <taxon>Spermatophyta</taxon>
        <taxon>Pinopsida</taxon>
        <taxon>Pinidae</taxon>
        <taxon>Conifers II</taxon>
        <taxon>Cupressales</taxon>
        <taxon>Taxaceae</taxon>
        <taxon>Taxus</taxon>
    </lineage>
</organism>
<dbReference type="InterPro" id="IPR029063">
    <property type="entry name" value="SAM-dependent_MTases_sf"/>
</dbReference>
<dbReference type="GO" id="GO:0003723">
    <property type="term" value="F:RNA binding"/>
    <property type="evidence" value="ECO:0007669"/>
    <property type="project" value="TreeGrafter"/>
</dbReference>
<feature type="compositionally biased region" description="Polar residues" evidence="6">
    <location>
        <begin position="614"/>
        <end position="628"/>
    </location>
</feature>
<dbReference type="PANTHER" id="PTHR45904:SF2">
    <property type="entry name" value="TRNA (URACIL-5-)-METHYLTRANSFERASE HOMOLOG A"/>
    <property type="match status" value="1"/>
</dbReference>
<feature type="region of interest" description="Disordered" evidence="6">
    <location>
        <begin position="1"/>
        <end position="47"/>
    </location>
</feature>
<comment type="caution">
    <text evidence="4">Lacks conserved residue(s) required for the propagation of feature annotation.</text>
</comment>
<feature type="domain" description="Methyltransferase" evidence="7">
    <location>
        <begin position="489"/>
        <end position="551"/>
    </location>
</feature>
<evidence type="ECO:0000259" key="7">
    <source>
        <dbReference type="Pfam" id="PF13847"/>
    </source>
</evidence>
<feature type="non-terminal residue" evidence="8">
    <location>
        <position position="747"/>
    </location>
</feature>
<feature type="binding site" evidence="4">
    <location>
        <position position="514"/>
    </location>
    <ligand>
        <name>S-adenosyl-L-methionine</name>
        <dbReference type="ChEBI" id="CHEBI:59789"/>
    </ligand>
</feature>
<feature type="active site" evidence="5">
    <location>
        <position position="676"/>
    </location>
</feature>
<feature type="compositionally biased region" description="Polar residues" evidence="6">
    <location>
        <begin position="589"/>
        <end position="600"/>
    </location>
</feature>
<dbReference type="SUPFAM" id="SSF53335">
    <property type="entry name" value="S-adenosyl-L-methionine-dependent methyltransferases"/>
    <property type="match status" value="1"/>
</dbReference>
<dbReference type="OMA" id="NRGWRTM"/>
<dbReference type="Pfam" id="PF05958">
    <property type="entry name" value="tRNA_U5-meth_tr"/>
    <property type="match status" value="1"/>
</dbReference>
<name>A0AA38F4Z5_TAXCH</name>
<dbReference type="PROSITE" id="PS01230">
    <property type="entry name" value="TRMA_1"/>
    <property type="match status" value="1"/>
</dbReference>
<comment type="caution">
    <text evidence="8">The sequence shown here is derived from an EMBL/GenBank/DDBJ whole genome shotgun (WGS) entry which is preliminary data.</text>
</comment>
<feature type="binding site" evidence="4">
    <location>
        <position position="648"/>
    </location>
    <ligand>
        <name>S-adenosyl-L-methionine</name>
        <dbReference type="ChEBI" id="CHEBI:59789"/>
    </ligand>
</feature>
<evidence type="ECO:0000256" key="3">
    <source>
        <dbReference type="ARBA" id="ARBA00022691"/>
    </source>
</evidence>
<dbReference type="GO" id="GO:0006396">
    <property type="term" value="P:RNA processing"/>
    <property type="evidence" value="ECO:0007669"/>
    <property type="project" value="InterPro"/>
</dbReference>
<feature type="binding site" evidence="4">
    <location>
        <position position="464"/>
    </location>
    <ligand>
        <name>S-adenosyl-L-methionine</name>
        <dbReference type="ChEBI" id="CHEBI:59789"/>
    </ligand>
</feature>
<evidence type="ECO:0000256" key="4">
    <source>
        <dbReference type="PROSITE-ProRule" id="PRU01024"/>
    </source>
</evidence>
<dbReference type="Proteomes" id="UP000824469">
    <property type="component" value="Unassembled WGS sequence"/>
</dbReference>
<dbReference type="Gene3D" id="3.40.50.150">
    <property type="entry name" value="Vaccinia Virus protein VP39"/>
    <property type="match status" value="1"/>
</dbReference>
<feature type="non-terminal residue" evidence="8">
    <location>
        <position position="1"/>
    </location>
</feature>
<keyword evidence="1 4" id="KW-0489">Methyltransferase</keyword>
<dbReference type="GO" id="GO:0008173">
    <property type="term" value="F:RNA methyltransferase activity"/>
    <property type="evidence" value="ECO:0007669"/>
    <property type="project" value="InterPro"/>
</dbReference>